<dbReference type="SUPFAM" id="SSF51445">
    <property type="entry name" value="(Trans)glycosidases"/>
    <property type="match status" value="1"/>
</dbReference>
<sequence length="398" mass="41358">MIRSGRRRARTRARWAMAAVVALVLPAALLVAAGGIPARRAAPPPAAPAAPPPAPAPPAPAAPAPAPWSSALLGTAPGPSAPPAAPAAPAARRDPRAGVAIPGHRLLYADPGPDLDRVAALGAGWVRFDAAWSEIEVARGTFDWSRLDRGVDAARARGLDVLLILGSTAIWARPPGTAWNHGPATAPQRAGFAAFATMAVQRYRGRVGHWEIWNEPNLPVAWSPAPDPDAYAALLAETYRAIHAADPDAVVLSGGTGGGATGVPTLDWYRALYDRGLRDACDAVAVHPYPDAPAPDSGEMATAREVRALMDANGDGATTLWGTETGAPTGGRPSIGESAQADLLPDLYALWTGEIPGTGPLLYYTLRDFGGADREGHFGLLRADGTRKPAYDSFRSRG</sequence>
<evidence type="ECO:0000259" key="5">
    <source>
        <dbReference type="Pfam" id="PF00150"/>
    </source>
</evidence>
<comment type="similarity">
    <text evidence="3">Belongs to the glycosyl hydrolase 5 (cellulase A) family.</text>
</comment>
<evidence type="ECO:0000313" key="7">
    <source>
        <dbReference type="Proteomes" id="UP001183629"/>
    </source>
</evidence>
<keyword evidence="2 3" id="KW-0326">Glycosidase</keyword>
<dbReference type="PANTHER" id="PTHR12631:SF10">
    <property type="entry name" value="BETA-XYLOSIDASE-LIKE PROTEIN-RELATED"/>
    <property type="match status" value="1"/>
</dbReference>
<reference evidence="6 7" key="1">
    <citation type="submission" date="2023-07" db="EMBL/GenBank/DDBJ databases">
        <title>Sequencing the genomes of 1000 actinobacteria strains.</title>
        <authorList>
            <person name="Klenk H.-P."/>
        </authorList>
    </citation>
    <scope>NUCLEOTIDE SEQUENCE [LARGE SCALE GENOMIC DNA]</scope>
    <source>
        <strain evidence="6 7">DSM 44711</strain>
    </source>
</reference>
<dbReference type="InterPro" id="IPR051923">
    <property type="entry name" value="Glycosyl_Hydrolase_39"/>
</dbReference>
<keyword evidence="7" id="KW-1185">Reference proteome</keyword>
<feature type="domain" description="Glycoside hydrolase family 5" evidence="5">
    <location>
        <begin position="116"/>
        <end position="268"/>
    </location>
</feature>
<dbReference type="InterPro" id="IPR001547">
    <property type="entry name" value="Glyco_hydro_5"/>
</dbReference>
<name>A0AAE3ZWX4_9ACTN</name>
<dbReference type="AlphaFoldDB" id="A0AAE3ZWX4"/>
<evidence type="ECO:0000256" key="4">
    <source>
        <dbReference type="SAM" id="MobiDB-lite"/>
    </source>
</evidence>
<evidence type="ECO:0000256" key="1">
    <source>
        <dbReference type="ARBA" id="ARBA00022801"/>
    </source>
</evidence>
<dbReference type="InterPro" id="IPR017853">
    <property type="entry name" value="GH"/>
</dbReference>
<proteinExistence type="inferred from homology"/>
<dbReference type="RefSeq" id="WP_310424714.1">
    <property type="nucleotide sequence ID" value="NZ_JAVDYC010000001.1"/>
</dbReference>
<keyword evidence="1 3" id="KW-0378">Hydrolase</keyword>
<feature type="region of interest" description="Disordered" evidence="4">
    <location>
        <begin position="315"/>
        <end position="337"/>
    </location>
</feature>
<evidence type="ECO:0000256" key="3">
    <source>
        <dbReference type="RuleBase" id="RU361153"/>
    </source>
</evidence>
<dbReference type="Pfam" id="PF00150">
    <property type="entry name" value="Cellulase"/>
    <property type="match status" value="1"/>
</dbReference>
<dbReference type="GO" id="GO:0004553">
    <property type="term" value="F:hydrolase activity, hydrolyzing O-glycosyl compounds"/>
    <property type="evidence" value="ECO:0007669"/>
    <property type="project" value="InterPro"/>
</dbReference>
<evidence type="ECO:0000313" key="6">
    <source>
        <dbReference type="EMBL" id="MDR7327412.1"/>
    </source>
</evidence>
<dbReference type="GO" id="GO:0000272">
    <property type="term" value="P:polysaccharide catabolic process"/>
    <property type="evidence" value="ECO:0007669"/>
    <property type="project" value="InterPro"/>
</dbReference>
<dbReference type="PANTHER" id="PTHR12631">
    <property type="entry name" value="ALPHA-L-IDURONIDASE"/>
    <property type="match status" value="1"/>
</dbReference>
<comment type="caution">
    <text evidence="6">The sequence shown here is derived from an EMBL/GenBank/DDBJ whole genome shotgun (WGS) entry which is preliminary data.</text>
</comment>
<protein>
    <recommendedName>
        <fullName evidence="5">Glycoside hydrolase family 5 domain-containing protein</fullName>
    </recommendedName>
</protein>
<evidence type="ECO:0000256" key="2">
    <source>
        <dbReference type="ARBA" id="ARBA00023295"/>
    </source>
</evidence>
<accession>A0AAE3ZWX4</accession>
<gene>
    <name evidence="6" type="ORF">J2S44_007662</name>
</gene>
<dbReference type="EMBL" id="JAVDYC010000001">
    <property type="protein sequence ID" value="MDR7327412.1"/>
    <property type="molecule type" value="Genomic_DNA"/>
</dbReference>
<organism evidence="6 7">
    <name type="scientific">Catenuloplanes niger</name>
    <dbReference type="NCBI Taxonomy" id="587534"/>
    <lineage>
        <taxon>Bacteria</taxon>
        <taxon>Bacillati</taxon>
        <taxon>Actinomycetota</taxon>
        <taxon>Actinomycetes</taxon>
        <taxon>Micromonosporales</taxon>
        <taxon>Micromonosporaceae</taxon>
        <taxon>Catenuloplanes</taxon>
    </lineage>
</organism>
<dbReference type="Gene3D" id="3.20.20.80">
    <property type="entry name" value="Glycosidases"/>
    <property type="match status" value="1"/>
</dbReference>
<feature type="compositionally biased region" description="Pro residues" evidence="4">
    <location>
        <begin position="42"/>
        <end position="66"/>
    </location>
</feature>
<dbReference type="Proteomes" id="UP001183629">
    <property type="component" value="Unassembled WGS sequence"/>
</dbReference>
<feature type="region of interest" description="Disordered" evidence="4">
    <location>
        <begin position="40"/>
        <end position="94"/>
    </location>
</feature>